<name>A0A9D9NPH6_9BACT</name>
<sequence>MKKFLFVIAALVASVAMADAQNLKFGYVNYNEIIMLMPETDSARTNLSVAQKDADEIYQGMVEEYNIKLEQYQQKVGSWTPAVRESKERELAEMQQRINDYTSSIQMELNQMQQNLMAPIVQKAVEAVGRISKAQGLALVFDTTTLLYFDPAQGTDITKELKAELGIPEDKVVTNNMGQQM</sequence>
<evidence type="ECO:0000256" key="1">
    <source>
        <dbReference type="ARBA" id="ARBA00009091"/>
    </source>
</evidence>
<protein>
    <submittedName>
        <fullName evidence="5">OmpH family outer membrane protein</fullName>
    </submittedName>
</protein>
<dbReference type="GO" id="GO:0005829">
    <property type="term" value="C:cytosol"/>
    <property type="evidence" value="ECO:0007669"/>
    <property type="project" value="TreeGrafter"/>
</dbReference>
<dbReference type="InterPro" id="IPR005632">
    <property type="entry name" value="Chaperone_Skp"/>
</dbReference>
<proteinExistence type="inferred from homology"/>
<organism evidence="5 6">
    <name type="scientific">Candidatus Merdivivens faecigallinarum</name>
    <dbReference type="NCBI Taxonomy" id="2840871"/>
    <lineage>
        <taxon>Bacteria</taxon>
        <taxon>Pseudomonadati</taxon>
        <taxon>Bacteroidota</taxon>
        <taxon>Bacteroidia</taxon>
        <taxon>Bacteroidales</taxon>
        <taxon>Muribaculaceae</taxon>
        <taxon>Muribaculaceae incertae sedis</taxon>
        <taxon>Candidatus Merdivivens</taxon>
    </lineage>
</organism>
<dbReference type="PANTHER" id="PTHR35089:SF1">
    <property type="entry name" value="CHAPERONE PROTEIN SKP"/>
    <property type="match status" value="1"/>
</dbReference>
<gene>
    <name evidence="5" type="ORF">IAC87_00370</name>
</gene>
<dbReference type="SMART" id="SM00935">
    <property type="entry name" value="OmpH"/>
    <property type="match status" value="1"/>
</dbReference>
<reference evidence="5" key="2">
    <citation type="journal article" date="2021" name="PeerJ">
        <title>Extensive microbial diversity within the chicken gut microbiome revealed by metagenomics and culture.</title>
        <authorList>
            <person name="Gilroy R."/>
            <person name="Ravi A."/>
            <person name="Getino M."/>
            <person name="Pursley I."/>
            <person name="Horton D.L."/>
            <person name="Alikhan N.F."/>
            <person name="Baker D."/>
            <person name="Gharbi K."/>
            <person name="Hall N."/>
            <person name="Watson M."/>
            <person name="Adriaenssens E.M."/>
            <person name="Foster-Nyarko E."/>
            <person name="Jarju S."/>
            <person name="Secka A."/>
            <person name="Antonio M."/>
            <person name="Oren A."/>
            <person name="Chaudhuri R.R."/>
            <person name="La Ragione R."/>
            <person name="Hildebrand F."/>
            <person name="Pallen M.J."/>
        </authorList>
    </citation>
    <scope>NUCLEOTIDE SEQUENCE</scope>
    <source>
        <strain evidence="5">B3-2255</strain>
    </source>
</reference>
<evidence type="ECO:0000313" key="6">
    <source>
        <dbReference type="Proteomes" id="UP000823772"/>
    </source>
</evidence>
<accession>A0A9D9NPH6</accession>
<comment type="similarity">
    <text evidence="1">Belongs to the Skp family.</text>
</comment>
<feature type="chain" id="PRO_5039613403" evidence="4">
    <location>
        <begin position="19"/>
        <end position="181"/>
    </location>
</feature>
<feature type="signal peptide" evidence="4">
    <location>
        <begin position="1"/>
        <end position="18"/>
    </location>
</feature>
<dbReference type="Gene3D" id="3.30.910.20">
    <property type="entry name" value="Skp domain"/>
    <property type="match status" value="1"/>
</dbReference>
<evidence type="ECO:0000256" key="3">
    <source>
        <dbReference type="SAM" id="Coils"/>
    </source>
</evidence>
<dbReference type="PANTHER" id="PTHR35089">
    <property type="entry name" value="CHAPERONE PROTEIN SKP"/>
    <property type="match status" value="1"/>
</dbReference>
<dbReference type="InterPro" id="IPR024930">
    <property type="entry name" value="Skp_dom_sf"/>
</dbReference>
<dbReference type="AlphaFoldDB" id="A0A9D9NPH6"/>
<feature type="coiled-coil region" evidence="3">
    <location>
        <begin position="84"/>
        <end position="111"/>
    </location>
</feature>
<evidence type="ECO:0000313" key="5">
    <source>
        <dbReference type="EMBL" id="MBO8480991.1"/>
    </source>
</evidence>
<keyword evidence="3" id="KW-0175">Coiled coil</keyword>
<dbReference type="EMBL" id="JADILY010000007">
    <property type="protein sequence ID" value="MBO8480991.1"/>
    <property type="molecule type" value="Genomic_DNA"/>
</dbReference>
<evidence type="ECO:0000256" key="4">
    <source>
        <dbReference type="SAM" id="SignalP"/>
    </source>
</evidence>
<dbReference type="Pfam" id="PF03938">
    <property type="entry name" value="OmpH"/>
    <property type="match status" value="1"/>
</dbReference>
<dbReference type="GO" id="GO:0050821">
    <property type="term" value="P:protein stabilization"/>
    <property type="evidence" value="ECO:0007669"/>
    <property type="project" value="TreeGrafter"/>
</dbReference>
<dbReference type="SUPFAM" id="SSF111384">
    <property type="entry name" value="OmpH-like"/>
    <property type="match status" value="1"/>
</dbReference>
<keyword evidence="2 4" id="KW-0732">Signal</keyword>
<evidence type="ECO:0000256" key="2">
    <source>
        <dbReference type="ARBA" id="ARBA00022729"/>
    </source>
</evidence>
<comment type="caution">
    <text evidence="5">The sequence shown here is derived from an EMBL/GenBank/DDBJ whole genome shotgun (WGS) entry which is preliminary data.</text>
</comment>
<dbReference type="GO" id="GO:0051082">
    <property type="term" value="F:unfolded protein binding"/>
    <property type="evidence" value="ECO:0007669"/>
    <property type="project" value="InterPro"/>
</dbReference>
<dbReference type="Proteomes" id="UP000823772">
    <property type="component" value="Unassembled WGS sequence"/>
</dbReference>
<reference evidence="5" key="1">
    <citation type="submission" date="2020-10" db="EMBL/GenBank/DDBJ databases">
        <authorList>
            <person name="Gilroy R."/>
        </authorList>
    </citation>
    <scope>NUCLEOTIDE SEQUENCE</scope>
    <source>
        <strain evidence="5">B3-2255</strain>
    </source>
</reference>